<comment type="caution">
    <text evidence="1">The sequence shown here is derived from an EMBL/GenBank/DDBJ whole genome shotgun (WGS) entry which is preliminary data.</text>
</comment>
<evidence type="ECO:0000313" key="1">
    <source>
        <dbReference type="EMBL" id="GAG21406.1"/>
    </source>
</evidence>
<feature type="non-terminal residue" evidence="1">
    <location>
        <position position="139"/>
    </location>
</feature>
<proteinExistence type="predicted"/>
<gene>
    <name evidence="1" type="ORF">S01H1_47419</name>
</gene>
<protein>
    <submittedName>
        <fullName evidence="1">Uncharacterized protein</fullName>
    </submittedName>
</protein>
<accession>X0X8X0</accession>
<sequence length="139" mass="15813">MHDAHSMLPIHAMERAIPILFLLFGTTVVGCATDYAERYRLAHPGWTQRPPMGGDTLEEALASIQTEPEGPFRVSLRELRMLRVDVEPWETLSVDSALSGAETQIIAMIAHRRCKGRQGIRFFDSERVSWYIFVAERLD</sequence>
<dbReference type="AlphaFoldDB" id="X0X8X0"/>
<organism evidence="1">
    <name type="scientific">marine sediment metagenome</name>
    <dbReference type="NCBI Taxonomy" id="412755"/>
    <lineage>
        <taxon>unclassified sequences</taxon>
        <taxon>metagenomes</taxon>
        <taxon>ecological metagenomes</taxon>
    </lineage>
</organism>
<reference evidence="1" key="1">
    <citation type="journal article" date="2014" name="Front. Microbiol.">
        <title>High frequency of phylogenetically diverse reductive dehalogenase-homologous genes in deep subseafloor sedimentary metagenomes.</title>
        <authorList>
            <person name="Kawai M."/>
            <person name="Futagami T."/>
            <person name="Toyoda A."/>
            <person name="Takaki Y."/>
            <person name="Nishi S."/>
            <person name="Hori S."/>
            <person name="Arai W."/>
            <person name="Tsubouchi T."/>
            <person name="Morono Y."/>
            <person name="Uchiyama I."/>
            <person name="Ito T."/>
            <person name="Fujiyama A."/>
            <person name="Inagaki F."/>
            <person name="Takami H."/>
        </authorList>
    </citation>
    <scope>NUCLEOTIDE SEQUENCE</scope>
    <source>
        <strain evidence="1">Expedition CK06-06</strain>
    </source>
</reference>
<dbReference type="EMBL" id="BARS01030402">
    <property type="protein sequence ID" value="GAG21406.1"/>
    <property type="molecule type" value="Genomic_DNA"/>
</dbReference>
<name>X0X8X0_9ZZZZ</name>